<sequence length="65" mass="7363">MTEETMMIPVPKFAKGDSARLGCMKIERTLFDNDTKEWIYSLSQSNMFVPEDLLHPAPKGGETND</sequence>
<dbReference type="AlphaFoldDB" id="E0UJ68"/>
<name>E0UJ68_GLOV7</name>
<reference evidence="2" key="1">
    <citation type="journal article" date="2011" name="MBio">
        <title>Novel metabolic attributes of the genus Cyanothece, comprising a group of unicellular nitrogen-fixing Cyanobacteria.</title>
        <authorList>
            <person name="Bandyopadhyay A."/>
            <person name="Elvitigala T."/>
            <person name="Welsh E."/>
            <person name="Stockel J."/>
            <person name="Liberton M."/>
            <person name="Min H."/>
            <person name="Sherman L.A."/>
            <person name="Pakrasi H.B."/>
        </authorList>
    </citation>
    <scope>NUCLEOTIDE SEQUENCE [LARGE SCALE GENOMIC DNA]</scope>
    <source>
        <strain evidence="2">PCC 7822</strain>
    </source>
</reference>
<protein>
    <submittedName>
        <fullName evidence="1">Uncharacterized protein</fullName>
    </submittedName>
</protein>
<dbReference type="Proteomes" id="UP000008206">
    <property type="component" value="Chromosome"/>
</dbReference>
<dbReference type="KEGG" id="cyj:Cyan7822_3839"/>
<accession>E0UJ68</accession>
<dbReference type="HOGENOM" id="CLU_193600_0_0_3"/>
<evidence type="ECO:0000313" key="1">
    <source>
        <dbReference type="EMBL" id="ADN15771.1"/>
    </source>
</evidence>
<proteinExistence type="predicted"/>
<dbReference type="RefSeq" id="WP_013323839.1">
    <property type="nucleotide sequence ID" value="NC_014501.1"/>
</dbReference>
<keyword evidence="2" id="KW-1185">Reference proteome</keyword>
<evidence type="ECO:0000313" key="2">
    <source>
        <dbReference type="Proteomes" id="UP000008206"/>
    </source>
</evidence>
<organism evidence="1 2">
    <name type="scientific">Gloeothece verrucosa (strain PCC 7822)</name>
    <name type="common">Cyanothece sp. (strain PCC 7822)</name>
    <dbReference type="NCBI Taxonomy" id="497965"/>
    <lineage>
        <taxon>Bacteria</taxon>
        <taxon>Bacillati</taxon>
        <taxon>Cyanobacteriota</taxon>
        <taxon>Cyanophyceae</taxon>
        <taxon>Oscillatoriophycideae</taxon>
        <taxon>Chroococcales</taxon>
        <taxon>Aphanothecaceae</taxon>
        <taxon>Gloeothece</taxon>
        <taxon>Gloeothece verrucosa</taxon>
    </lineage>
</organism>
<dbReference type="EMBL" id="CP002198">
    <property type="protein sequence ID" value="ADN15771.1"/>
    <property type="molecule type" value="Genomic_DNA"/>
</dbReference>
<gene>
    <name evidence="1" type="ordered locus">Cyan7822_3839</name>
</gene>
<dbReference type="STRING" id="497965.Cyan7822_3839"/>